<dbReference type="Proteomes" id="UP000708208">
    <property type="component" value="Unassembled WGS sequence"/>
</dbReference>
<keyword evidence="1" id="KW-1133">Transmembrane helix</keyword>
<accession>A0A8J2L223</accession>
<proteinExistence type="predicted"/>
<evidence type="ECO:0000313" key="2">
    <source>
        <dbReference type="EMBL" id="CAG7824903.1"/>
    </source>
</evidence>
<keyword evidence="3" id="KW-1185">Reference proteome</keyword>
<dbReference type="AlphaFoldDB" id="A0A8J2L223"/>
<protein>
    <recommendedName>
        <fullName evidence="4">Odorant receptor</fullName>
    </recommendedName>
</protein>
<evidence type="ECO:0008006" key="4">
    <source>
        <dbReference type="Google" id="ProtNLM"/>
    </source>
</evidence>
<evidence type="ECO:0000313" key="3">
    <source>
        <dbReference type="Proteomes" id="UP000708208"/>
    </source>
</evidence>
<comment type="caution">
    <text evidence="2">The sequence shown here is derived from an EMBL/GenBank/DDBJ whole genome shotgun (WGS) entry which is preliminary data.</text>
</comment>
<feature type="transmembrane region" description="Helical" evidence="1">
    <location>
        <begin position="53"/>
        <end position="76"/>
    </location>
</feature>
<reference evidence="2" key="1">
    <citation type="submission" date="2021-06" db="EMBL/GenBank/DDBJ databases">
        <authorList>
            <person name="Hodson N. C."/>
            <person name="Mongue J. A."/>
            <person name="Jaron S. K."/>
        </authorList>
    </citation>
    <scope>NUCLEOTIDE SEQUENCE</scope>
</reference>
<organism evidence="2 3">
    <name type="scientific">Allacma fusca</name>
    <dbReference type="NCBI Taxonomy" id="39272"/>
    <lineage>
        <taxon>Eukaryota</taxon>
        <taxon>Metazoa</taxon>
        <taxon>Ecdysozoa</taxon>
        <taxon>Arthropoda</taxon>
        <taxon>Hexapoda</taxon>
        <taxon>Collembola</taxon>
        <taxon>Symphypleona</taxon>
        <taxon>Sminthuridae</taxon>
        <taxon>Allacma</taxon>
    </lineage>
</organism>
<evidence type="ECO:0000256" key="1">
    <source>
        <dbReference type="SAM" id="Phobius"/>
    </source>
</evidence>
<keyword evidence="1" id="KW-0472">Membrane</keyword>
<gene>
    <name evidence="2" type="ORF">AFUS01_LOCUS35036</name>
</gene>
<feature type="transmembrane region" description="Helical" evidence="1">
    <location>
        <begin position="205"/>
        <end position="225"/>
    </location>
</feature>
<sequence>MIYVYYLCGPEHAAIITLMHNARDHVGEKQEKGKKPIYNGGFSIWKHTIPENLIIGVPTSFLILWMFYNALCLLQPHLDLWLFSLLPESHKTGLPFVALFLYESYTLMMSAGAAYVCAYSTLSALPWLKCDVLGSIANKLKAIKDKNISVGDMNAVCAELRLAHIVIHMYNYVFAGFNYVVKIALMFIAIVGLFSGMKSLGEQALTTATSFSFGIEAMVMFVFIFGKMYEVPETLDSIKQTFRVMSQRKMSPASVYTKGFLRSIPKCAVKAGHFYDLDRMSTPTFLDFVANQVVSLLLTV</sequence>
<dbReference type="EMBL" id="CAJVCH010534380">
    <property type="protein sequence ID" value="CAG7824903.1"/>
    <property type="molecule type" value="Genomic_DNA"/>
</dbReference>
<keyword evidence="1" id="KW-0812">Transmembrane</keyword>
<name>A0A8J2L223_9HEXA</name>
<feature type="transmembrane region" description="Helical" evidence="1">
    <location>
        <begin position="96"/>
        <end position="119"/>
    </location>
</feature>
<feature type="transmembrane region" description="Helical" evidence="1">
    <location>
        <begin position="170"/>
        <end position="193"/>
    </location>
</feature>